<accession>A0A4Y2P942</accession>
<proteinExistence type="predicted"/>
<evidence type="ECO:0000256" key="1">
    <source>
        <dbReference type="SAM" id="Coils"/>
    </source>
</evidence>
<dbReference type="Proteomes" id="UP000499080">
    <property type="component" value="Unassembled WGS sequence"/>
</dbReference>
<dbReference type="AlphaFoldDB" id="A0A4Y2P942"/>
<protein>
    <submittedName>
        <fullName evidence="2">Uncharacterized protein</fullName>
    </submittedName>
</protein>
<keyword evidence="3" id="KW-1185">Reference proteome</keyword>
<reference evidence="2 3" key="1">
    <citation type="journal article" date="2019" name="Sci. Rep.">
        <title>Orb-weaving spider Araneus ventricosus genome elucidates the spidroin gene catalogue.</title>
        <authorList>
            <person name="Kono N."/>
            <person name="Nakamura H."/>
            <person name="Ohtoshi R."/>
            <person name="Moran D.A.P."/>
            <person name="Shinohara A."/>
            <person name="Yoshida Y."/>
            <person name="Fujiwara M."/>
            <person name="Mori M."/>
            <person name="Tomita M."/>
            <person name="Arakawa K."/>
        </authorList>
    </citation>
    <scope>NUCLEOTIDE SEQUENCE [LARGE SCALE GENOMIC DNA]</scope>
</reference>
<feature type="coiled-coil region" evidence="1">
    <location>
        <begin position="291"/>
        <end position="318"/>
    </location>
</feature>
<comment type="caution">
    <text evidence="2">The sequence shown here is derived from an EMBL/GenBank/DDBJ whole genome shotgun (WGS) entry which is preliminary data.</text>
</comment>
<name>A0A4Y2P942_ARAVE</name>
<evidence type="ECO:0000313" key="2">
    <source>
        <dbReference type="EMBL" id="GBN47543.1"/>
    </source>
</evidence>
<keyword evidence="1" id="KW-0175">Coiled coil</keyword>
<evidence type="ECO:0000313" key="3">
    <source>
        <dbReference type="Proteomes" id="UP000499080"/>
    </source>
</evidence>
<dbReference type="EMBL" id="BGPR01010696">
    <property type="protein sequence ID" value="GBN47543.1"/>
    <property type="molecule type" value="Genomic_DNA"/>
</dbReference>
<sequence>MSRTALDASALDSSVFELEEFNVEVCTCKDFVSIKHRRNLSEHKLVTKWQKVGFYESVFEKPDWWINSKIIKLSKESGLWSDTPVVFSSFYSYAWYHLLLTPAEFANFSKTFREEKDFAVLPHWCICENLIDLTTSRHLIVAVLFKFKSKFEELCVFQNKRIYDRFKLAKILQHVGGIETVDSPHESYWVNRPLYPHALLGMLTLFEGGLKNVPKTAMNCVVPVRRDFEPIAVNPEGPHHTFVLYISDDTVLVFEKVKYIETNSPVELWWKIQHFFGNVLFFSYEELCNGKKTSTRTLKDISQEMEKLRKMNKELLLRLEKSIEPMDWRNEYY</sequence>
<organism evidence="2 3">
    <name type="scientific">Araneus ventricosus</name>
    <name type="common">Orbweaver spider</name>
    <name type="synonym">Epeira ventricosa</name>
    <dbReference type="NCBI Taxonomy" id="182803"/>
    <lineage>
        <taxon>Eukaryota</taxon>
        <taxon>Metazoa</taxon>
        <taxon>Ecdysozoa</taxon>
        <taxon>Arthropoda</taxon>
        <taxon>Chelicerata</taxon>
        <taxon>Arachnida</taxon>
        <taxon>Araneae</taxon>
        <taxon>Araneomorphae</taxon>
        <taxon>Entelegynae</taxon>
        <taxon>Araneoidea</taxon>
        <taxon>Araneidae</taxon>
        <taxon>Araneus</taxon>
    </lineage>
</organism>
<gene>
    <name evidence="2" type="ORF">AVEN_122685_1</name>
</gene>